<evidence type="ECO:0000313" key="3">
    <source>
        <dbReference type="Proteomes" id="UP000231152"/>
    </source>
</evidence>
<protein>
    <submittedName>
        <fullName evidence="2">Uncharacterized protein</fullName>
    </submittedName>
</protein>
<keyword evidence="1" id="KW-0732">Signal</keyword>
<dbReference type="EMBL" id="PFET01000012">
    <property type="protein sequence ID" value="PJE75678.1"/>
    <property type="molecule type" value="Genomic_DNA"/>
</dbReference>
<gene>
    <name evidence="2" type="ORF">COV04_03705</name>
</gene>
<sequence>MTPKKQSKILFSALFTLVCLFGASQAHATSYFDADVQLLRDQSTKKIYAVIDGIRHYIPNFDVLQSYAYRFIHIKDVSSSTLQAFTPLRLIKSSLGPRVYLLDQLSGQKVWFPTEKSFLDSGEQWKDIVHISGDDSRTLRNGRLVKIADDPNIYYLDYTAQTRALIPSPDLFTAAGFRWSDVLTVPQPLLDGYQQIDPLSLDTLPAPPEPPTAPPSAALSVSLAVTSLPVAVPSGTTRNEVAKIVLHGGDSTASVEAITITRRGFLQDRDVTSLLVFDESGFALTRPQQFVNGAVHFTFLKPVSVAANQTQSLTLTANFATTLATGSQSTVTFSLENAADIESTGGTITGSFPLLSRTYTVLNSTALIGSLQVSVVQLSSGARDIRVGEINQDLNRFKFTVQTGRESVSVERLVLTMVGNGSIDDFAHLKLVDSSSRSVAVAGSTSGNTVALRFTSPYSISAGQSQEFILRGDIISGNDRQAQFIIENDYDIYAVGNSFGYAVSAVSAGIGGSFPVGSTLLTGVNALHIIGGSVVVALSTNSPSGPLTKGASDTVLASIDIRPSGQNLRWDRLTIEVATTAPHTKFLGSLSLRLKGGDRIATVDADTVTDHSVTTYLSTAPILVNGKTYTYELVGSLSDAVQASDSYQVNFSNFHFTVSGETNTVTFATVVAGPVRATQEISLFVRNDPRFTAASIPAGKVRAKIGRLLLKASPGEDIKIDEVVLEPIGSSPVIYSHGFSNLKLGNVTIVSPSGGSYRFPLSVTIPANREYGYDLLVDSSFASDGSVAQFTIGGITAHGKTSGALISVTYGNEQTTAVVVERSVLTVSPDTTFTGGTATTGRNVPVAGFTVTASGAEDIQLSGLTFIDAPGSSGLSVTRGYASMRLVDATTGYTRGSTISSPVSGSGGNRVTGPTLAPGQVMRLRVYVNTTDGVTGDTIALQLLSVETIGRDSRIAAEVAGVPLATGSVTF</sequence>
<feature type="signal peptide" evidence="1">
    <location>
        <begin position="1"/>
        <end position="28"/>
    </location>
</feature>
<dbReference type="Proteomes" id="UP000231152">
    <property type="component" value="Unassembled WGS sequence"/>
</dbReference>
<comment type="caution">
    <text evidence="2">The sequence shown here is derived from an EMBL/GenBank/DDBJ whole genome shotgun (WGS) entry which is preliminary data.</text>
</comment>
<dbReference type="AlphaFoldDB" id="A0A2M8LE16"/>
<accession>A0A2M8LE16</accession>
<evidence type="ECO:0000313" key="2">
    <source>
        <dbReference type="EMBL" id="PJE75678.1"/>
    </source>
</evidence>
<organism evidence="2 3">
    <name type="scientific">Candidatus Uhrbacteria bacterium CG10_big_fil_rev_8_21_14_0_10_48_11</name>
    <dbReference type="NCBI Taxonomy" id="1975037"/>
    <lineage>
        <taxon>Bacteria</taxon>
        <taxon>Candidatus Uhriibacteriota</taxon>
    </lineage>
</organism>
<name>A0A2M8LE16_9BACT</name>
<proteinExistence type="predicted"/>
<reference evidence="2 3" key="1">
    <citation type="submission" date="2017-09" db="EMBL/GenBank/DDBJ databases">
        <title>Depth-based differentiation of microbial function through sediment-hosted aquifers and enrichment of novel symbionts in the deep terrestrial subsurface.</title>
        <authorList>
            <person name="Probst A.J."/>
            <person name="Ladd B."/>
            <person name="Jarett J.K."/>
            <person name="Geller-Mcgrath D.E."/>
            <person name="Sieber C.M."/>
            <person name="Emerson J.B."/>
            <person name="Anantharaman K."/>
            <person name="Thomas B.C."/>
            <person name="Malmstrom R."/>
            <person name="Stieglmeier M."/>
            <person name="Klingl A."/>
            <person name="Woyke T."/>
            <person name="Ryan C.M."/>
            <person name="Banfield J.F."/>
        </authorList>
    </citation>
    <scope>NUCLEOTIDE SEQUENCE [LARGE SCALE GENOMIC DNA]</scope>
    <source>
        <strain evidence="2">CG10_big_fil_rev_8_21_14_0_10_48_11</strain>
    </source>
</reference>
<feature type="chain" id="PRO_5014825030" evidence="1">
    <location>
        <begin position="29"/>
        <end position="971"/>
    </location>
</feature>
<evidence type="ECO:0000256" key="1">
    <source>
        <dbReference type="SAM" id="SignalP"/>
    </source>
</evidence>